<dbReference type="InterPro" id="IPR003594">
    <property type="entry name" value="HATPase_dom"/>
</dbReference>
<dbReference type="Pfam" id="PF08447">
    <property type="entry name" value="PAS_3"/>
    <property type="match status" value="1"/>
</dbReference>
<evidence type="ECO:0000256" key="5">
    <source>
        <dbReference type="ARBA" id="ARBA00022777"/>
    </source>
</evidence>
<dbReference type="InterPro" id="IPR036890">
    <property type="entry name" value="HATPase_C_sf"/>
</dbReference>
<dbReference type="NCBIfam" id="TIGR00229">
    <property type="entry name" value="sensory_box"/>
    <property type="match status" value="2"/>
</dbReference>
<dbReference type="PROSITE" id="PS50112">
    <property type="entry name" value="PAS"/>
    <property type="match status" value="1"/>
</dbReference>
<feature type="domain" description="PAS" evidence="8">
    <location>
        <begin position="165"/>
        <end position="200"/>
    </location>
</feature>
<dbReference type="PANTHER" id="PTHR43711">
    <property type="entry name" value="TWO-COMPONENT HISTIDINE KINASE"/>
    <property type="match status" value="1"/>
</dbReference>
<dbReference type="CDD" id="cd00082">
    <property type="entry name" value="HisKA"/>
    <property type="match status" value="1"/>
</dbReference>
<evidence type="ECO:0000256" key="4">
    <source>
        <dbReference type="ARBA" id="ARBA00022679"/>
    </source>
</evidence>
<proteinExistence type="predicted"/>
<dbReference type="PRINTS" id="PR00344">
    <property type="entry name" value="BCTRLSENSOR"/>
</dbReference>
<dbReference type="CDD" id="cd00130">
    <property type="entry name" value="PAS"/>
    <property type="match status" value="2"/>
</dbReference>
<dbReference type="EMBL" id="JBHUII010000001">
    <property type="protein sequence ID" value="MFD2204853.1"/>
    <property type="molecule type" value="Genomic_DNA"/>
</dbReference>
<dbReference type="PROSITE" id="PS50109">
    <property type="entry name" value="HIS_KIN"/>
    <property type="match status" value="1"/>
</dbReference>
<organism evidence="9 10">
    <name type="scientific">Kiloniella antarctica</name>
    <dbReference type="NCBI Taxonomy" id="1550907"/>
    <lineage>
        <taxon>Bacteria</taxon>
        <taxon>Pseudomonadati</taxon>
        <taxon>Pseudomonadota</taxon>
        <taxon>Alphaproteobacteria</taxon>
        <taxon>Rhodospirillales</taxon>
        <taxon>Kiloniellaceae</taxon>
        <taxon>Kiloniella</taxon>
    </lineage>
</organism>
<keyword evidence="4" id="KW-0808">Transferase</keyword>
<evidence type="ECO:0000259" key="7">
    <source>
        <dbReference type="PROSITE" id="PS50109"/>
    </source>
</evidence>
<comment type="caution">
    <text evidence="9">The sequence shown here is derived from an EMBL/GenBank/DDBJ whole genome shotgun (WGS) entry which is preliminary data.</text>
</comment>
<evidence type="ECO:0000256" key="6">
    <source>
        <dbReference type="ARBA" id="ARBA00023012"/>
    </source>
</evidence>
<dbReference type="Proteomes" id="UP001597294">
    <property type="component" value="Unassembled WGS sequence"/>
</dbReference>
<evidence type="ECO:0000256" key="2">
    <source>
        <dbReference type="ARBA" id="ARBA00012438"/>
    </source>
</evidence>
<feature type="domain" description="Histidine kinase" evidence="7">
    <location>
        <begin position="290"/>
        <end position="511"/>
    </location>
</feature>
<dbReference type="Gene3D" id="1.10.287.130">
    <property type="match status" value="1"/>
</dbReference>
<dbReference type="RefSeq" id="WP_380248839.1">
    <property type="nucleotide sequence ID" value="NZ_JBHUII010000001.1"/>
</dbReference>
<evidence type="ECO:0000256" key="3">
    <source>
        <dbReference type="ARBA" id="ARBA00022553"/>
    </source>
</evidence>
<keyword evidence="6" id="KW-0902">Two-component regulatory system</keyword>
<keyword evidence="5 9" id="KW-0418">Kinase</keyword>
<name>A0ABW5BFG7_9PROT</name>
<dbReference type="InterPro" id="IPR003661">
    <property type="entry name" value="HisK_dim/P_dom"/>
</dbReference>
<evidence type="ECO:0000313" key="9">
    <source>
        <dbReference type="EMBL" id="MFD2204853.1"/>
    </source>
</evidence>
<dbReference type="InterPro" id="IPR036097">
    <property type="entry name" value="HisK_dim/P_sf"/>
</dbReference>
<dbReference type="InterPro" id="IPR050736">
    <property type="entry name" value="Sensor_HK_Regulatory"/>
</dbReference>
<dbReference type="InterPro" id="IPR035965">
    <property type="entry name" value="PAS-like_dom_sf"/>
</dbReference>
<dbReference type="SUPFAM" id="SSF55874">
    <property type="entry name" value="ATPase domain of HSP90 chaperone/DNA topoisomerase II/histidine kinase"/>
    <property type="match status" value="1"/>
</dbReference>
<dbReference type="InterPro" id="IPR013655">
    <property type="entry name" value="PAS_fold_3"/>
</dbReference>
<dbReference type="InterPro" id="IPR000014">
    <property type="entry name" value="PAS"/>
</dbReference>
<dbReference type="Pfam" id="PF13188">
    <property type="entry name" value="PAS_8"/>
    <property type="match status" value="1"/>
</dbReference>
<evidence type="ECO:0000259" key="8">
    <source>
        <dbReference type="PROSITE" id="PS50112"/>
    </source>
</evidence>
<dbReference type="Gene3D" id="3.30.565.10">
    <property type="entry name" value="Histidine kinase-like ATPase, C-terminal domain"/>
    <property type="match status" value="1"/>
</dbReference>
<dbReference type="GO" id="GO:0016301">
    <property type="term" value="F:kinase activity"/>
    <property type="evidence" value="ECO:0007669"/>
    <property type="project" value="UniProtKB-KW"/>
</dbReference>
<dbReference type="SUPFAM" id="SSF47384">
    <property type="entry name" value="Homodimeric domain of signal transducing histidine kinase"/>
    <property type="match status" value="1"/>
</dbReference>
<keyword evidence="3" id="KW-0597">Phosphoprotein</keyword>
<dbReference type="InterPro" id="IPR004358">
    <property type="entry name" value="Sig_transdc_His_kin-like_C"/>
</dbReference>
<accession>A0ABW5BFG7</accession>
<dbReference type="Pfam" id="PF00512">
    <property type="entry name" value="HisKA"/>
    <property type="match status" value="1"/>
</dbReference>
<dbReference type="SUPFAM" id="SSF55785">
    <property type="entry name" value="PYP-like sensor domain (PAS domain)"/>
    <property type="match status" value="2"/>
</dbReference>
<dbReference type="InterPro" id="IPR005467">
    <property type="entry name" value="His_kinase_dom"/>
</dbReference>
<keyword evidence="10" id="KW-1185">Reference proteome</keyword>
<dbReference type="SMART" id="SM00388">
    <property type="entry name" value="HisKA"/>
    <property type="match status" value="1"/>
</dbReference>
<dbReference type="EC" id="2.7.13.3" evidence="2"/>
<dbReference type="Pfam" id="PF02518">
    <property type="entry name" value="HATPase_c"/>
    <property type="match status" value="1"/>
</dbReference>
<gene>
    <name evidence="9" type="ORF">ACFSKO_04500</name>
</gene>
<dbReference type="SMART" id="SM00091">
    <property type="entry name" value="PAS"/>
    <property type="match status" value="2"/>
</dbReference>
<dbReference type="PANTHER" id="PTHR43711:SF26">
    <property type="entry name" value="SENSOR HISTIDINE KINASE RCSC"/>
    <property type="match status" value="1"/>
</dbReference>
<reference evidence="10" key="1">
    <citation type="journal article" date="2019" name="Int. J. Syst. Evol. Microbiol.">
        <title>The Global Catalogue of Microorganisms (GCM) 10K type strain sequencing project: providing services to taxonomists for standard genome sequencing and annotation.</title>
        <authorList>
            <consortium name="The Broad Institute Genomics Platform"/>
            <consortium name="The Broad Institute Genome Sequencing Center for Infectious Disease"/>
            <person name="Wu L."/>
            <person name="Ma J."/>
        </authorList>
    </citation>
    <scope>NUCLEOTIDE SEQUENCE [LARGE SCALE GENOMIC DNA]</scope>
    <source>
        <strain evidence="10">CGMCC 4.7192</strain>
    </source>
</reference>
<evidence type="ECO:0000256" key="1">
    <source>
        <dbReference type="ARBA" id="ARBA00000085"/>
    </source>
</evidence>
<sequence>MLAYNNTQPPSNLNAGELDSCESMVNNSPYGMYRTDFDGYFSAANPAYAKLFGLETSEEFFDYIQSPNCQLYTDLDFRRDTYDRLRKEDRLSHIVYQIFKVDGTTQWVSESCVAIRDRYGSIIAFEGYVEPLAKSSNLEQINLVPEVRFRAIFDQIENIAVQGYDQERRVIYWNNASTQLYGYTLSEAMGGQLEDLIVPEHLHERIISAHKRWLECNQPIPSGEITLRNKEGSPIAVYSSHVMLVNCKGEYEMYCIDVELTEIKKVERALRVAKDHAERASQAKTAFLSTMTHELRTPLNAIIGFSEVMEQQLFGELGHPKYQEYVNDIHKSGSHLLSVINDILDLSMIEAGELNLTQKEICLKSAIDHSFEIVQTKAISAGITLQTNVSCDLPSMKIDERSIKQILLNLLSNAIKFTADKGTVNITANYTKHDGFIIEIEDNGIGMNQSEIEIALRPFTQVDSSLERKYEGTGLGLPLSRSLTVINGGTFKLISETGVGTNAILHFPSEMAVLKDKI</sequence>
<evidence type="ECO:0000313" key="10">
    <source>
        <dbReference type="Proteomes" id="UP001597294"/>
    </source>
</evidence>
<protein>
    <recommendedName>
        <fullName evidence="2">histidine kinase</fullName>
        <ecNumber evidence="2">2.7.13.3</ecNumber>
    </recommendedName>
</protein>
<dbReference type="Gene3D" id="3.30.450.20">
    <property type="entry name" value="PAS domain"/>
    <property type="match status" value="2"/>
</dbReference>
<comment type="catalytic activity">
    <reaction evidence="1">
        <text>ATP + protein L-histidine = ADP + protein N-phospho-L-histidine.</text>
        <dbReference type="EC" id="2.7.13.3"/>
    </reaction>
</comment>
<dbReference type="SMART" id="SM00387">
    <property type="entry name" value="HATPase_c"/>
    <property type="match status" value="1"/>
</dbReference>